<dbReference type="InterPro" id="IPR002669">
    <property type="entry name" value="UreD"/>
</dbReference>
<sequence>MTTSSSIAKIPSGGGRIALSTHGGKAWFSELSATYPLKLLSPRISDDVAIVYALTYGGGLVAGDCIHLSVKVECGAKLVLLSQGSTKVFKTRLQQRLSSVQRSLDDTPMGTPSQSQITLQKMDFTISSNGALFLLPDPVTCFRSASYNQIQTFHIAKDTSLVLLDWVTSGRKSLGETWVFSRYYSVNEVVVEGKRIAKDVMLLEDDASESSLSRRLAEKLDPFSCYATLILRGSLVEKTIASLTARYQNISVMQQRIVEDILWSISPIGSDNDGVVIRVAGKETEDVKCWLSEALSPLEDIVGVDVYRMAFHLSYRLCMRANSEN</sequence>
<evidence type="ECO:0000256" key="2">
    <source>
        <dbReference type="ARBA" id="ARBA00023186"/>
    </source>
</evidence>
<name>A0A9P5Q0P7_9AGAR</name>
<gene>
    <name evidence="3" type="ORF">BDP27DRAFT_1211214</name>
</gene>
<reference evidence="3" key="1">
    <citation type="submission" date="2020-11" db="EMBL/GenBank/DDBJ databases">
        <authorList>
            <consortium name="DOE Joint Genome Institute"/>
            <person name="Ahrendt S."/>
            <person name="Riley R."/>
            <person name="Andreopoulos W."/>
            <person name="Labutti K."/>
            <person name="Pangilinan J."/>
            <person name="Ruiz-Duenas F.J."/>
            <person name="Barrasa J.M."/>
            <person name="Sanchez-Garcia M."/>
            <person name="Camarero S."/>
            <person name="Miyauchi S."/>
            <person name="Serrano A."/>
            <person name="Linde D."/>
            <person name="Babiker R."/>
            <person name="Drula E."/>
            <person name="Ayuso-Fernandez I."/>
            <person name="Pacheco R."/>
            <person name="Padilla G."/>
            <person name="Ferreira P."/>
            <person name="Barriuso J."/>
            <person name="Kellner H."/>
            <person name="Castanera R."/>
            <person name="Alfaro M."/>
            <person name="Ramirez L."/>
            <person name="Pisabarro A.G."/>
            <person name="Kuo A."/>
            <person name="Tritt A."/>
            <person name="Lipzen A."/>
            <person name="He G."/>
            <person name="Yan M."/>
            <person name="Ng V."/>
            <person name="Cullen D."/>
            <person name="Martin F."/>
            <person name="Rosso M.-N."/>
            <person name="Henrissat B."/>
            <person name="Hibbett D."/>
            <person name="Martinez A.T."/>
            <person name="Grigoriev I.V."/>
        </authorList>
    </citation>
    <scope>NUCLEOTIDE SEQUENCE</scope>
    <source>
        <strain evidence="3">AH 40177</strain>
    </source>
</reference>
<dbReference type="OrthoDB" id="5550464at2759"/>
<evidence type="ECO:0000313" key="3">
    <source>
        <dbReference type="EMBL" id="KAF9076154.1"/>
    </source>
</evidence>
<dbReference type="EMBL" id="JADNRY010000007">
    <property type="protein sequence ID" value="KAF9076154.1"/>
    <property type="molecule type" value="Genomic_DNA"/>
</dbReference>
<dbReference type="GO" id="GO:0016151">
    <property type="term" value="F:nickel cation binding"/>
    <property type="evidence" value="ECO:0007669"/>
    <property type="project" value="InterPro"/>
</dbReference>
<dbReference type="Pfam" id="PF01774">
    <property type="entry name" value="UreD"/>
    <property type="match status" value="1"/>
</dbReference>
<organism evidence="3 4">
    <name type="scientific">Rhodocollybia butyracea</name>
    <dbReference type="NCBI Taxonomy" id="206335"/>
    <lineage>
        <taxon>Eukaryota</taxon>
        <taxon>Fungi</taxon>
        <taxon>Dikarya</taxon>
        <taxon>Basidiomycota</taxon>
        <taxon>Agaricomycotina</taxon>
        <taxon>Agaricomycetes</taxon>
        <taxon>Agaricomycetidae</taxon>
        <taxon>Agaricales</taxon>
        <taxon>Marasmiineae</taxon>
        <taxon>Omphalotaceae</taxon>
        <taxon>Rhodocollybia</taxon>
    </lineage>
</organism>
<keyword evidence="2" id="KW-0143">Chaperone</keyword>
<keyword evidence="4" id="KW-1185">Reference proteome</keyword>
<evidence type="ECO:0000256" key="1">
    <source>
        <dbReference type="ARBA" id="ARBA00007177"/>
    </source>
</evidence>
<dbReference type="PANTHER" id="PTHR33643:SF1">
    <property type="entry name" value="UREASE ACCESSORY PROTEIN D"/>
    <property type="match status" value="1"/>
</dbReference>
<dbReference type="PANTHER" id="PTHR33643">
    <property type="entry name" value="UREASE ACCESSORY PROTEIN D"/>
    <property type="match status" value="1"/>
</dbReference>
<evidence type="ECO:0000313" key="4">
    <source>
        <dbReference type="Proteomes" id="UP000772434"/>
    </source>
</evidence>
<comment type="similarity">
    <text evidence="1">Belongs to the UreD family.</text>
</comment>
<proteinExistence type="inferred from homology"/>
<comment type="caution">
    <text evidence="3">The sequence shown here is derived from an EMBL/GenBank/DDBJ whole genome shotgun (WGS) entry which is preliminary data.</text>
</comment>
<dbReference type="HAMAP" id="MF_01384">
    <property type="entry name" value="UreD"/>
    <property type="match status" value="1"/>
</dbReference>
<accession>A0A9P5Q0P7</accession>
<dbReference type="AlphaFoldDB" id="A0A9P5Q0P7"/>
<dbReference type="Proteomes" id="UP000772434">
    <property type="component" value="Unassembled WGS sequence"/>
</dbReference>
<protein>
    <submittedName>
        <fullName evidence="3">UreD-domain-containing protein</fullName>
    </submittedName>
</protein>